<dbReference type="GO" id="GO:0043328">
    <property type="term" value="P:protein transport to vacuole involved in ubiquitin-dependent protein catabolic process via the multivesicular body sorting pathway"/>
    <property type="evidence" value="ECO:0007669"/>
    <property type="project" value="UniProtKB-UniRule"/>
</dbReference>
<accession>A0A1E4U366</accession>
<dbReference type="PANTHER" id="PTHR13128:SF12">
    <property type="entry name" value="VACUOLAR PROTEIN-SORTING-ASSOCIATED PROTEIN 36"/>
    <property type="match status" value="1"/>
</dbReference>
<comment type="function">
    <text evidence="7">Component of the ESCRT-II complex (endosomal sorting complex required for transport II), which is required for multivesicular body (MVB) formation and sorting of endosomal cargo proteins into MVBs.</text>
</comment>
<keyword evidence="7" id="KW-0963">Cytoplasm</keyword>
<dbReference type="InterPro" id="IPR001876">
    <property type="entry name" value="Znf_RanBP2"/>
</dbReference>
<evidence type="ECO:0000256" key="5">
    <source>
        <dbReference type="ARBA" id="ARBA00022833"/>
    </source>
</evidence>
<evidence type="ECO:0000256" key="1">
    <source>
        <dbReference type="ARBA" id="ARBA00009697"/>
    </source>
</evidence>
<dbReference type="SMART" id="SM00547">
    <property type="entry name" value="ZnF_RBZ"/>
    <property type="match status" value="1"/>
</dbReference>
<dbReference type="STRING" id="669874.A0A1E4U366"/>
<keyword evidence="3" id="KW-0479">Metal-binding</keyword>
<dbReference type="OrthoDB" id="271448at2759"/>
<dbReference type="PANTHER" id="PTHR13128">
    <property type="entry name" value="VACUOLAR PROTEIN-SORTING-ASSOCIATED PROTEIN 36"/>
    <property type="match status" value="1"/>
</dbReference>
<dbReference type="SUPFAM" id="SSF46785">
    <property type="entry name" value="Winged helix' DNA-binding domain"/>
    <property type="match status" value="1"/>
</dbReference>
<gene>
    <name evidence="9" type="ORF">PACTADRAFT_37879</name>
</gene>
<evidence type="ECO:0000256" key="4">
    <source>
        <dbReference type="ARBA" id="ARBA00022771"/>
    </source>
</evidence>
<comment type="similarity">
    <text evidence="1 7">Belongs to the VPS36 family.</text>
</comment>
<reference evidence="10" key="1">
    <citation type="submission" date="2016-05" db="EMBL/GenBank/DDBJ databases">
        <title>Comparative genomics of biotechnologically important yeasts.</title>
        <authorList>
            <consortium name="DOE Joint Genome Institute"/>
            <person name="Riley R."/>
            <person name="Haridas S."/>
            <person name="Wolfe K.H."/>
            <person name="Lopes M.R."/>
            <person name="Hittinger C.T."/>
            <person name="Goker M."/>
            <person name="Salamov A."/>
            <person name="Wisecaver J."/>
            <person name="Long T.M."/>
            <person name="Aerts A.L."/>
            <person name="Barry K."/>
            <person name="Choi C."/>
            <person name="Clum A."/>
            <person name="Coughlan A.Y."/>
            <person name="Deshpande S."/>
            <person name="Douglass A.P."/>
            <person name="Hanson S.J."/>
            <person name="Klenk H.-P."/>
            <person name="Labutti K."/>
            <person name="Lapidus A."/>
            <person name="Lindquist E."/>
            <person name="Lipzen A."/>
            <person name="Meier-Kolthoff J.P."/>
            <person name="Ohm R.A."/>
            <person name="Otillar R.P."/>
            <person name="Pangilinan J."/>
            <person name="Peng Y."/>
            <person name="Rokas A."/>
            <person name="Rosa C.A."/>
            <person name="Scheuner C."/>
            <person name="Sibirny A.A."/>
            <person name="Slot J.C."/>
            <person name="Stielow J.B."/>
            <person name="Sun H."/>
            <person name="Kurtzman C.P."/>
            <person name="Blackwell M."/>
            <person name="Grigoriev I.V."/>
            <person name="Jeffries T.W."/>
        </authorList>
    </citation>
    <scope>NUCLEOTIDE SEQUENCE [LARGE SCALE GENOMIC DNA]</scope>
    <source>
        <strain evidence="10">NRRL Y-2460</strain>
    </source>
</reference>
<dbReference type="InterPro" id="IPR021648">
    <property type="entry name" value="GLUE_dom"/>
</dbReference>
<dbReference type="SUPFAM" id="SSF90209">
    <property type="entry name" value="Ran binding protein zinc finger-like"/>
    <property type="match status" value="2"/>
</dbReference>
<dbReference type="Proteomes" id="UP000094236">
    <property type="component" value="Unassembled WGS sequence"/>
</dbReference>
<dbReference type="EMBL" id="KV454011">
    <property type="protein sequence ID" value="ODV98429.1"/>
    <property type="molecule type" value="Genomic_DNA"/>
</dbReference>
<dbReference type="GO" id="GO:0000814">
    <property type="term" value="C:ESCRT II complex"/>
    <property type="evidence" value="ECO:0007669"/>
    <property type="project" value="UniProtKB-UniRule"/>
</dbReference>
<keyword evidence="7" id="KW-0967">Endosome</keyword>
<keyword evidence="10" id="KW-1185">Reference proteome</keyword>
<organism evidence="9 10">
    <name type="scientific">Pachysolen tannophilus NRRL Y-2460</name>
    <dbReference type="NCBI Taxonomy" id="669874"/>
    <lineage>
        <taxon>Eukaryota</taxon>
        <taxon>Fungi</taxon>
        <taxon>Dikarya</taxon>
        <taxon>Ascomycota</taxon>
        <taxon>Saccharomycotina</taxon>
        <taxon>Pichiomycetes</taxon>
        <taxon>Pachysolenaceae</taxon>
        <taxon>Pachysolen</taxon>
    </lineage>
</organism>
<dbReference type="Pfam" id="PF11605">
    <property type="entry name" value="Vps36_ESCRT-II"/>
    <property type="match status" value="1"/>
</dbReference>
<evidence type="ECO:0000256" key="2">
    <source>
        <dbReference type="ARBA" id="ARBA00022448"/>
    </source>
</evidence>
<dbReference type="Pfam" id="PF16988">
    <property type="entry name" value="Vps36-NZF-N"/>
    <property type="match status" value="1"/>
</dbReference>
<dbReference type="InterPro" id="IPR036390">
    <property type="entry name" value="WH_DNA-bd_sf"/>
</dbReference>
<dbReference type="InterPro" id="IPR036388">
    <property type="entry name" value="WH-like_DNA-bd_sf"/>
</dbReference>
<evidence type="ECO:0000256" key="3">
    <source>
        <dbReference type="ARBA" id="ARBA00022723"/>
    </source>
</evidence>
<protein>
    <recommendedName>
        <fullName evidence="7">Vacuolar protein-sorting-associated protein 36</fullName>
    </recommendedName>
    <alternativeName>
        <fullName evidence="7">ESCRT-II complex subunit VPS36</fullName>
    </alternativeName>
</protein>
<dbReference type="Gene3D" id="1.10.10.10">
    <property type="entry name" value="Winged helix-like DNA-binding domain superfamily/Winged helix DNA-binding domain"/>
    <property type="match status" value="1"/>
</dbReference>
<dbReference type="AlphaFoldDB" id="A0A1E4U366"/>
<keyword evidence="2 7" id="KW-0813">Transport</keyword>
<name>A0A1E4U366_PACTA</name>
<dbReference type="InterPro" id="IPR031558">
    <property type="entry name" value="Vps36-NZF-N"/>
</dbReference>
<dbReference type="InterPro" id="IPR036443">
    <property type="entry name" value="Znf_RanBP2_sf"/>
</dbReference>
<evidence type="ECO:0000313" key="9">
    <source>
        <dbReference type="EMBL" id="ODV98429.1"/>
    </source>
</evidence>
<dbReference type="Pfam" id="PF04157">
    <property type="entry name" value="EAP30"/>
    <property type="match status" value="1"/>
</dbReference>
<dbReference type="GO" id="GO:0032266">
    <property type="term" value="F:phosphatidylinositol-3-phosphate binding"/>
    <property type="evidence" value="ECO:0007669"/>
    <property type="project" value="UniProtKB-UniRule"/>
</dbReference>
<dbReference type="InterPro" id="IPR040608">
    <property type="entry name" value="Snf8/Vps36"/>
</dbReference>
<dbReference type="Gene3D" id="2.30.29.30">
    <property type="entry name" value="Pleckstrin-homology domain (PH domain)/Phosphotyrosine-binding domain (PTB)"/>
    <property type="match status" value="1"/>
</dbReference>
<dbReference type="Gene3D" id="2.30.30.380">
    <property type="entry name" value="Zn-finger domain of Sec23/24"/>
    <property type="match status" value="1"/>
</dbReference>
<comment type="subunit">
    <text evidence="7">Component of the endosomal sorting complex required for transport II (ESCRT-II).</text>
</comment>
<dbReference type="InterPro" id="IPR037855">
    <property type="entry name" value="Vps36"/>
</dbReference>
<dbReference type="GO" id="GO:0043130">
    <property type="term" value="F:ubiquitin binding"/>
    <property type="evidence" value="ECO:0007669"/>
    <property type="project" value="UniProtKB-UniRule"/>
</dbReference>
<dbReference type="GO" id="GO:0031902">
    <property type="term" value="C:late endosome membrane"/>
    <property type="evidence" value="ECO:0007669"/>
    <property type="project" value="UniProtKB-UniRule"/>
</dbReference>
<comment type="subcellular location">
    <subcellularLocation>
        <location evidence="7">Cytoplasm</location>
    </subcellularLocation>
    <subcellularLocation>
        <location evidence="7">Endosome</location>
    </subcellularLocation>
</comment>
<keyword evidence="5" id="KW-0862">Zinc</keyword>
<dbReference type="PROSITE" id="PS51495">
    <property type="entry name" value="GLUE"/>
    <property type="match status" value="1"/>
</dbReference>
<evidence type="ECO:0000256" key="7">
    <source>
        <dbReference type="RuleBase" id="RU367095"/>
    </source>
</evidence>
<proteinExistence type="inferred from homology"/>
<evidence type="ECO:0000259" key="8">
    <source>
        <dbReference type="PROSITE" id="PS51495"/>
    </source>
</evidence>
<keyword evidence="6 7" id="KW-0653">Protein transport</keyword>
<keyword evidence="4" id="KW-0863">Zinc-finger</keyword>
<feature type="non-terminal residue" evidence="9">
    <location>
        <position position="411"/>
    </location>
</feature>
<feature type="domain" description="GLUE N-terminal" evidence="8">
    <location>
        <begin position="11"/>
        <end position="263"/>
    </location>
</feature>
<evidence type="ECO:0000313" key="10">
    <source>
        <dbReference type="Proteomes" id="UP000094236"/>
    </source>
</evidence>
<dbReference type="SUPFAM" id="SSF50729">
    <property type="entry name" value="PH domain-like"/>
    <property type="match status" value="1"/>
</dbReference>
<dbReference type="GO" id="GO:0008270">
    <property type="term" value="F:zinc ion binding"/>
    <property type="evidence" value="ECO:0007669"/>
    <property type="project" value="UniProtKB-KW"/>
</dbReference>
<dbReference type="InterPro" id="IPR011993">
    <property type="entry name" value="PH-like_dom_sf"/>
</dbReference>
<sequence length="411" mass="46160">MKYSSQYWYPIRLSTSGRPELIEDDKFVENDILIQNNIGLYQDDCKIIDYQDGKVYLTNKRLIFVDNKNSSNKNIAMNLTDIQDIMAIGGFLKTSPKIMLKMKKFRTKSRSAGKNNSGSGNGSINTMELNWICQICSFSNQIKSNYALESDADLPPCKSCGMKPSRELIETVLRTGTDSRSSISAVSQEGFQCPTCTFINDLSLKNCEMCGTRLTSSNLPPQADEIDPTIIKFSFRKGGVKTFLSKLLVAKDQAEWEFLQQNSKINSDSIVTTTGSADIIPSTSTVNIVETGPKFGIHGLENTSELKNSRYASLLNNSLYDLENLISKANELIELKSSLLSSLKKQSSNYDLYLEELARQLYEFLIDSDIISKNHGLITLFELFILYNRARGINLISPEELFNSAKLFEKL</sequence>
<evidence type="ECO:0000256" key="6">
    <source>
        <dbReference type="ARBA" id="ARBA00022927"/>
    </source>
</evidence>